<feature type="compositionally biased region" description="Polar residues" evidence="1">
    <location>
        <begin position="1"/>
        <end position="10"/>
    </location>
</feature>
<reference evidence="4" key="1">
    <citation type="submission" date="2014-11" db="EMBL/GenBank/DDBJ databases">
        <authorList>
            <person name="Otto D Thomas"/>
            <person name="Naeem Raeece"/>
        </authorList>
    </citation>
    <scope>NUCLEOTIDE SEQUENCE</scope>
</reference>
<dbReference type="VEuPathDB" id="CryptoDB:Cvel_10554"/>
<name>A0A0G4I320_9ALVE</name>
<sequence length="489" mass="54138">MSEDPLTSDSGGPDPLLSAPDRTFFAGGDGTLKRLAFASCAKQKKFPSQPIWKAVKDTHPDAFFWIGDAHYEKCPTPECLRKGYSRQSSFEEYSDFVKSVPFVDGVYDDHDYGQNDGDSSFEFKKDSQSAFLDFIGVSSDEKKRRGREGLYSSHVFGEPPKQVKVILLDTRFHKEPHWVPQVGQFRFPGSPIMGAFLRTASALLGLGREWQGDILGEAQWSWLEGQLRGSGASVHVLVSSIQVLSDFPLVESWGHYPHALSRLMSLLNETSPRGLILLSGDVHFAEASGDPTEGIVELTSSGLTHTCAHHLIGRSLCSFLTELFPSNSNRARVKKETQEETETGSEDGATWLDSNRGSLFGGKNFGVLDFQWEEEGVQGGEGSSGSLPEVMVTGRVLDEEGEDRIRIPLRFPSGDNDLGGIDTMKRVTSTYNRLSPTIRHRSLLFQVGVFLTMLIAVAFEVFVLFKLCTLFLSTCSCRGRKRAPKDRTD</sequence>
<evidence type="ECO:0000313" key="4">
    <source>
        <dbReference type="EMBL" id="CEM51331.1"/>
    </source>
</evidence>
<feature type="transmembrane region" description="Helical" evidence="2">
    <location>
        <begin position="443"/>
        <end position="472"/>
    </location>
</feature>
<dbReference type="InterPro" id="IPR029052">
    <property type="entry name" value="Metallo-depent_PP-like"/>
</dbReference>
<protein>
    <recommendedName>
        <fullName evidence="3">PhoD-like phosphatase metallophosphatase domain-containing protein</fullName>
    </recommendedName>
</protein>
<feature type="region of interest" description="Disordered" evidence="1">
    <location>
        <begin position="1"/>
        <end position="20"/>
    </location>
</feature>
<proteinExistence type="predicted"/>
<organism evidence="4">
    <name type="scientific">Chromera velia CCMP2878</name>
    <dbReference type="NCBI Taxonomy" id="1169474"/>
    <lineage>
        <taxon>Eukaryota</taxon>
        <taxon>Sar</taxon>
        <taxon>Alveolata</taxon>
        <taxon>Colpodellida</taxon>
        <taxon>Chromeraceae</taxon>
        <taxon>Chromera</taxon>
    </lineage>
</organism>
<accession>A0A0G4I320</accession>
<keyword evidence="2" id="KW-0472">Membrane</keyword>
<dbReference type="PhylomeDB" id="A0A0G4I320"/>
<evidence type="ECO:0000256" key="2">
    <source>
        <dbReference type="SAM" id="Phobius"/>
    </source>
</evidence>
<feature type="region of interest" description="Disordered" evidence="1">
    <location>
        <begin position="330"/>
        <end position="352"/>
    </location>
</feature>
<dbReference type="SUPFAM" id="SSF56300">
    <property type="entry name" value="Metallo-dependent phosphatases"/>
    <property type="match status" value="1"/>
</dbReference>
<evidence type="ECO:0000259" key="3">
    <source>
        <dbReference type="Pfam" id="PF09423"/>
    </source>
</evidence>
<keyword evidence="2" id="KW-0812">Transmembrane</keyword>
<dbReference type="InterPro" id="IPR038607">
    <property type="entry name" value="PhoD-like_sf"/>
</dbReference>
<dbReference type="CDD" id="cd07389">
    <property type="entry name" value="MPP_PhoD"/>
    <property type="match status" value="1"/>
</dbReference>
<evidence type="ECO:0000256" key="1">
    <source>
        <dbReference type="SAM" id="MobiDB-lite"/>
    </source>
</evidence>
<gene>
    <name evidence="4" type="ORF">Cvel_10554</name>
</gene>
<dbReference type="PANTHER" id="PTHR33987">
    <property type="entry name" value="CALCINEURIN-LIKE METALLO-PHOSPHOESTERASE SUPERFAMILY PROTEIN"/>
    <property type="match status" value="1"/>
</dbReference>
<dbReference type="Pfam" id="PF09423">
    <property type="entry name" value="PhoD"/>
    <property type="match status" value="1"/>
</dbReference>
<dbReference type="PANTHER" id="PTHR33987:SF1">
    <property type="entry name" value="CALCINEURIN-LIKE METALLO-PHOSPHOESTERASE SUPERFAMILY PROTEIN"/>
    <property type="match status" value="1"/>
</dbReference>
<keyword evidence="2" id="KW-1133">Transmembrane helix</keyword>
<feature type="domain" description="PhoD-like phosphatase metallophosphatase" evidence="3">
    <location>
        <begin position="35"/>
        <end position="306"/>
    </location>
</feature>
<dbReference type="AlphaFoldDB" id="A0A0G4I320"/>
<dbReference type="EMBL" id="CDMZ01004920">
    <property type="protein sequence ID" value="CEM51331.1"/>
    <property type="molecule type" value="Genomic_DNA"/>
</dbReference>
<dbReference type="Gene3D" id="3.60.21.70">
    <property type="entry name" value="PhoD-like phosphatase"/>
    <property type="match status" value="1"/>
</dbReference>
<dbReference type="InterPro" id="IPR018946">
    <property type="entry name" value="PhoD-like_MPP"/>
</dbReference>